<dbReference type="RefSeq" id="WP_390309264.1">
    <property type="nucleotide sequence ID" value="NZ_JBHSNQ010000058.1"/>
</dbReference>
<dbReference type="SUPFAM" id="SSF54106">
    <property type="entry name" value="LysM domain"/>
    <property type="match status" value="1"/>
</dbReference>
<dbReference type="Gene3D" id="3.10.350.10">
    <property type="entry name" value="LysM domain"/>
    <property type="match status" value="1"/>
</dbReference>
<sequence>MAIELNGTSKINGLLIHVENEDTTFDVEIPTHKVEKGINLSDHVERQPIVVKLSGLLVRPTKERVESLITKLRKIEEEGRLVTYEGRRIYTNMLLHDLNIRADSSVVNGFKFSCTLTEVRIAQSSYVPPQIKAVTAPVAQAGRKQTVNKKTSPIYHVVKRGDTYIALGKKYNVKWQQLQAWNGYEPTKIPVGAKLRVG</sequence>
<reference evidence="3" key="1">
    <citation type="journal article" date="2019" name="Int. J. Syst. Evol. Microbiol.">
        <title>The Global Catalogue of Microorganisms (GCM) 10K type strain sequencing project: providing services to taxonomists for standard genome sequencing and annotation.</title>
        <authorList>
            <consortium name="The Broad Institute Genomics Platform"/>
            <consortium name="The Broad Institute Genome Sequencing Center for Infectious Disease"/>
            <person name="Wu L."/>
            <person name="Ma J."/>
        </authorList>
    </citation>
    <scope>NUCLEOTIDE SEQUENCE [LARGE SCALE GENOMIC DNA]</scope>
    <source>
        <strain evidence="3">CCUG 56331</strain>
    </source>
</reference>
<dbReference type="InterPro" id="IPR036779">
    <property type="entry name" value="LysM_dom_sf"/>
</dbReference>
<organism evidence="2 3">
    <name type="scientific">Ureibacillus suwonensis</name>
    <dbReference type="NCBI Taxonomy" id="313007"/>
    <lineage>
        <taxon>Bacteria</taxon>
        <taxon>Bacillati</taxon>
        <taxon>Bacillota</taxon>
        <taxon>Bacilli</taxon>
        <taxon>Bacillales</taxon>
        <taxon>Caryophanaceae</taxon>
        <taxon>Ureibacillus</taxon>
    </lineage>
</organism>
<dbReference type="SMART" id="SM00257">
    <property type="entry name" value="LysM"/>
    <property type="match status" value="1"/>
</dbReference>
<dbReference type="CDD" id="cd00118">
    <property type="entry name" value="LysM"/>
    <property type="match status" value="1"/>
</dbReference>
<dbReference type="EMBL" id="JBHSNQ010000058">
    <property type="protein sequence ID" value="MFC5541567.1"/>
    <property type="molecule type" value="Genomic_DNA"/>
</dbReference>
<dbReference type="Pfam" id="PF21821">
    <property type="entry name" value="Dit_like"/>
    <property type="match status" value="1"/>
</dbReference>
<comment type="caution">
    <text evidence="2">The sequence shown here is derived from an EMBL/GenBank/DDBJ whole genome shotgun (WGS) entry which is preliminary data.</text>
</comment>
<protein>
    <submittedName>
        <fullName evidence="2">LysM peptidoglycan-binding domain-containing protein</fullName>
    </submittedName>
</protein>
<name>A0ABW0RFC9_9BACL</name>
<dbReference type="Proteomes" id="UP001595978">
    <property type="component" value="Unassembled WGS sequence"/>
</dbReference>
<gene>
    <name evidence="2" type="ORF">ACFPOH_07290</name>
</gene>
<evidence type="ECO:0000259" key="1">
    <source>
        <dbReference type="PROSITE" id="PS51782"/>
    </source>
</evidence>
<evidence type="ECO:0000313" key="3">
    <source>
        <dbReference type="Proteomes" id="UP001595978"/>
    </source>
</evidence>
<dbReference type="PROSITE" id="PS51782">
    <property type="entry name" value="LYSM"/>
    <property type="match status" value="1"/>
</dbReference>
<dbReference type="InterPro" id="IPR018392">
    <property type="entry name" value="LysM"/>
</dbReference>
<proteinExistence type="predicted"/>
<dbReference type="InterPro" id="IPR048494">
    <property type="entry name" value="Dit-like_N"/>
</dbReference>
<evidence type="ECO:0000313" key="2">
    <source>
        <dbReference type="EMBL" id="MFC5541567.1"/>
    </source>
</evidence>
<dbReference type="Pfam" id="PF01476">
    <property type="entry name" value="LysM"/>
    <property type="match status" value="1"/>
</dbReference>
<accession>A0ABW0RFC9</accession>
<feature type="domain" description="LysM" evidence="1">
    <location>
        <begin position="154"/>
        <end position="198"/>
    </location>
</feature>
<keyword evidence="3" id="KW-1185">Reference proteome</keyword>